<evidence type="ECO:0000313" key="8">
    <source>
        <dbReference type="EMBL" id="TYC51769.1"/>
    </source>
</evidence>
<dbReference type="RefSeq" id="WP_148581534.1">
    <property type="nucleotide sequence ID" value="NZ_SDKK01000038.1"/>
</dbReference>
<evidence type="ECO:0000256" key="4">
    <source>
        <dbReference type="ARBA" id="ARBA00022827"/>
    </source>
</evidence>
<dbReference type="PRINTS" id="PR00368">
    <property type="entry name" value="FADPNR"/>
</dbReference>
<dbReference type="PRINTS" id="PR00411">
    <property type="entry name" value="PNDRDTASEI"/>
</dbReference>
<dbReference type="Pfam" id="PF26311">
    <property type="entry name" value="ETF-QO_FixC_C"/>
    <property type="match status" value="1"/>
</dbReference>
<keyword evidence="3 6" id="KW-0285">Flavoprotein</keyword>
<evidence type="ECO:0000259" key="7">
    <source>
        <dbReference type="Pfam" id="PF26311"/>
    </source>
</evidence>
<evidence type="ECO:0000256" key="6">
    <source>
        <dbReference type="RuleBase" id="RU366069"/>
    </source>
</evidence>
<dbReference type="GO" id="GO:0016491">
    <property type="term" value="F:oxidoreductase activity"/>
    <property type="evidence" value="ECO:0007669"/>
    <property type="project" value="UniProtKB-UniRule"/>
</dbReference>
<dbReference type="InterPro" id="IPR039651">
    <property type="entry name" value="FixC-like"/>
</dbReference>
<dbReference type="SUPFAM" id="SSF51905">
    <property type="entry name" value="FAD/NAD(P)-binding domain"/>
    <property type="match status" value="1"/>
</dbReference>
<organism evidence="8 9">
    <name type="scientific">Zoogloea oleivorans</name>
    <dbReference type="NCBI Taxonomy" id="1552750"/>
    <lineage>
        <taxon>Bacteria</taxon>
        <taxon>Pseudomonadati</taxon>
        <taxon>Pseudomonadota</taxon>
        <taxon>Betaproteobacteria</taxon>
        <taxon>Rhodocyclales</taxon>
        <taxon>Zoogloeaceae</taxon>
        <taxon>Zoogloea</taxon>
    </lineage>
</organism>
<sequence>MSEKFDVIVVGAGPSGNAAAYTAAKAGLSVLQIERGEYPGSKNVQGAILYANALEQIIPDFREDAPLERHIIEQRMWVLDEQSFVGTHFRSDDYNKPPYNRYTIIRAQFDKWFSSKVKEAGALVICETTVDSLLMDGDQVVGVRCDRQGGEVFADVVILADGVNSTLARKAGFHGEIEAKNVALAVKEILFMPQETIEARFNVKDEEGVVIEMFGKITDGLMGTGFLYTNRDSITLGVGCMLSDFKENPNRTAPYAMLEKMKAHPSIAPLIAGGEMKEYCAHLIPEGGFYAVPKVVGNGWMIVGDSGGFVNATHREGSNLAMTTGRLAAETAIAAKTAGKGFNAKALANYKAALDESFVMKDLHKYRDMPNVFHDNSQFFTTYPELVNRAAQTMLTVDGIDKKTKEKEIFSSFRKSRTLAGLAGDAFKLWRAFR</sequence>
<dbReference type="EMBL" id="SDKK01000038">
    <property type="protein sequence ID" value="TYC51769.1"/>
    <property type="molecule type" value="Genomic_DNA"/>
</dbReference>
<evidence type="ECO:0000256" key="2">
    <source>
        <dbReference type="ARBA" id="ARBA00006796"/>
    </source>
</evidence>
<evidence type="ECO:0000256" key="5">
    <source>
        <dbReference type="ARBA" id="ARBA00023002"/>
    </source>
</evidence>
<feature type="domain" description="FixC-like C-terminal" evidence="7">
    <location>
        <begin position="369"/>
        <end position="434"/>
    </location>
</feature>
<comment type="similarity">
    <text evidence="2 6">Belongs to the ETF-QO/FixC family.</text>
</comment>
<keyword evidence="9" id="KW-1185">Reference proteome</keyword>
<dbReference type="OrthoDB" id="103324at2"/>
<evidence type="ECO:0000313" key="9">
    <source>
        <dbReference type="Proteomes" id="UP000389128"/>
    </source>
</evidence>
<dbReference type="InterPro" id="IPR059103">
    <property type="entry name" value="FixC-like_C"/>
</dbReference>
<dbReference type="AlphaFoldDB" id="A0A6C2CDZ3"/>
<proteinExistence type="inferred from homology"/>
<comment type="cofactor">
    <cofactor evidence="1 6">
        <name>FAD</name>
        <dbReference type="ChEBI" id="CHEBI:57692"/>
    </cofactor>
</comment>
<dbReference type="GO" id="GO:0071949">
    <property type="term" value="F:FAD binding"/>
    <property type="evidence" value="ECO:0007669"/>
    <property type="project" value="UniProtKB-UniRule"/>
</dbReference>
<dbReference type="PANTHER" id="PTHR43624">
    <property type="entry name" value="ELECTRON TRANSFER FLAVOPROTEIN-QUINONE OXIDOREDUCTASE YDIS-RELATED"/>
    <property type="match status" value="1"/>
</dbReference>
<dbReference type="SUPFAM" id="SSF54373">
    <property type="entry name" value="FAD-linked reductases, C-terminal domain"/>
    <property type="match status" value="1"/>
</dbReference>
<name>A0A6C2CDZ3_9RHOO</name>
<comment type="function">
    <text evidence="6">Part of an electron transfer system.</text>
</comment>
<dbReference type="PANTHER" id="PTHR43624:SF2">
    <property type="entry name" value="ELECTRON TRANSFER FLAVOPROTEIN-QUINONE OXIDOREDUCTASE YDIS-RELATED"/>
    <property type="match status" value="1"/>
</dbReference>
<evidence type="ECO:0000256" key="1">
    <source>
        <dbReference type="ARBA" id="ARBA00001974"/>
    </source>
</evidence>
<comment type="caution">
    <text evidence="8">The sequence shown here is derived from an EMBL/GenBank/DDBJ whole genome shotgun (WGS) entry which is preliminary data.</text>
</comment>
<dbReference type="Gene3D" id="3.50.50.60">
    <property type="entry name" value="FAD/NAD(P)-binding domain"/>
    <property type="match status" value="1"/>
</dbReference>
<dbReference type="InterPro" id="IPR036188">
    <property type="entry name" value="FAD/NAD-bd_sf"/>
</dbReference>
<dbReference type="Proteomes" id="UP000389128">
    <property type="component" value="Unassembled WGS sequence"/>
</dbReference>
<reference evidence="8 9" key="1">
    <citation type="submission" date="2019-01" db="EMBL/GenBank/DDBJ databases">
        <title>Zoogloea oleivorans genome sequencing and assembly.</title>
        <authorList>
            <person name="Tancsics A."/>
            <person name="Farkas M."/>
            <person name="Kriszt B."/>
            <person name="Maroti G."/>
            <person name="Horvath B."/>
        </authorList>
    </citation>
    <scope>NUCLEOTIDE SEQUENCE [LARGE SCALE GENOMIC DNA]</scope>
    <source>
        <strain evidence="8 9">Buc</strain>
    </source>
</reference>
<keyword evidence="5 6" id="KW-0560">Oxidoreductase</keyword>
<accession>A0A6C2CDZ3</accession>
<gene>
    <name evidence="8" type="ORF">ETQ85_23795</name>
</gene>
<keyword evidence="4 6" id="KW-0274">FAD</keyword>
<dbReference type="Pfam" id="PF12831">
    <property type="entry name" value="FAD_oxidored"/>
    <property type="match status" value="1"/>
</dbReference>
<protein>
    <recommendedName>
        <fullName evidence="6">Protein FixC</fullName>
    </recommendedName>
</protein>
<evidence type="ECO:0000256" key="3">
    <source>
        <dbReference type="ARBA" id="ARBA00022630"/>
    </source>
</evidence>